<reference evidence="2" key="1">
    <citation type="journal article" date="2018" name="Genome Biol.">
        <title>SKESA: strategic k-mer extension for scrupulous assemblies.</title>
        <authorList>
            <person name="Souvorov A."/>
            <person name="Agarwala R."/>
            <person name="Lipman D.J."/>
        </authorList>
    </citation>
    <scope>NUCLEOTIDE SEQUENCE</scope>
    <source>
        <strain evidence="2">74-85</strain>
    </source>
</reference>
<dbReference type="AlphaFoldDB" id="A0A701Y962"/>
<name>A0A701Y962_SALHO</name>
<dbReference type="SUPFAM" id="SSF53955">
    <property type="entry name" value="Lysozyme-like"/>
    <property type="match status" value="1"/>
</dbReference>
<dbReference type="EMBL" id="DAAMGC010000082">
    <property type="protein sequence ID" value="HAC6521614.1"/>
    <property type="molecule type" value="Genomic_DNA"/>
</dbReference>
<evidence type="ECO:0000313" key="2">
    <source>
        <dbReference type="EMBL" id="HAC6521614.1"/>
    </source>
</evidence>
<proteinExistence type="predicted"/>
<dbReference type="InterPro" id="IPR023346">
    <property type="entry name" value="Lysozyme-like_dom_sf"/>
</dbReference>
<feature type="compositionally biased region" description="Basic and acidic residues" evidence="1">
    <location>
        <begin position="11"/>
        <end position="27"/>
    </location>
</feature>
<accession>A0A701Y962</accession>
<sequence length="27" mass="3092">MQISSNGITRLKREEGERLKAYPDSRG</sequence>
<evidence type="ECO:0000256" key="1">
    <source>
        <dbReference type="SAM" id="MobiDB-lite"/>
    </source>
</evidence>
<protein>
    <submittedName>
        <fullName evidence="2">Lysozyme</fullName>
    </submittedName>
</protein>
<organism evidence="2">
    <name type="scientific">Salmonella enterica subsp. houtenae serovar 45:g,z51:-</name>
    <dbReference type="NCBI Taxonomy" id="1967611"/>
    <lineage>
        <taxon>Bacteria</taxon>
        <taxon>Pseudomonadati</taxon>
        <taxon>Pseudomonadota</taxon>
        <taxon>Gammaproteobacteria</taxon>
        <taxon>Enterobacterales</taxon>
        <taxon>Enterobacteriaceae</taxon>
        <taxon>Salmonella</taxon>
    </lineage>
</organism>
<feature type="region of interest" description="Disordered" evidence="1">
    <location>
        <begin position="1"/>
        <end position="27"/>
    </location>
</feature>
<reference evidence="2" key="2">
    <citation type="submission" date="2018-07" db="EMBL/GenBank/DDBJ databases">
        <authorList>
            <consortium name="NCBI Pathogen Detection Project"/>
        </authorList>
    </citation>
    <scope>NUCLEOTIDE SEQUENCE</scope>
    <source>
        <strain evidence="2">74-85</strain>
    </source>
</reference>
<gene>
    <name evidence="2" type="ORF">G0B32_24115</name>
</gene>
<feature type="non-terminal residue" evidence="2">
    <location>
        <position position="27"/>
    </location>
</feature>
<comment type="caution">
    <text evidence="2">The sequence shown here is derived from an EMBL/GenBank/DDBJ whole genome shotgun (WGS) entry which is preliminary data.</text>
</comment>